<evidence type="ECO:0000256" key="1">
    <source>
        <dbReference type="SAM" id="MobiDB-lite"/>
    </source>
</evidence>
<sequence>MNPIDPYLTESIIGREDVKHERFHIVRMIVTSWYNTLTLHCEFVVYGMLLGSPLIGTGDVNIPIIYVNQRENCTKGQEQPEKIRKSEKRNEKSKIKNKTRNKSGRWSRVRSEVKSKLF</sequence>
<dbReference type="AlphaFoldDB" id="A0A8D8UUT4"/>
<reference evidence="2" key="1">
    <citation type="submission" date="2021-05" db="EMBL/GenBank/DDBJ databases">
        <authorList>
            <person name="Alioto T."/>
            <person name="Alioto T."/>
            <person name="Gomez Garrido J."/>
        </authorList>
    </citation>
    <scope>NUCLEOTIDE SEQUENCE</scope>
</reference>
<evidence type="ECO:0000313" key="2">
    <source>
        <dbReference type="EMBL" id="CAG6713676.1"/>
    </source>
</evidence>
<accession>A0A8D8UUT4</accession>
<organism evidence="2">
    <name type="scientific">Cacopsylla melanoneura</name>
    <dbReference type="NCBI Taxonomy" id="428564"/>
    <lineage>
        <taxon>Eukaryota</taxon>
        <taxon>Metazoa</taxon>
        <taxon>Ecdysozoa</taxon>
        <taxon>Arthropoda</taxon>
        <taxon>Hexapoda</taxon>
        <taxon>Insecta</taxon>
        <taxon>Pterygota</taxon>
        <taxon>Neoptera</taxon>
        <taxon>Paraneoptera</taxon>
        <taxon>Hemiptera</taxon>
        <taxon>Sternorrhyncha</taxon>
        <taxon>Psylloidea</taxon>
        <taxon>Psyllidae</taxon>
        <taxon>Psyllinae</taxon>
        <taxon>Cacopsylla</taxon>
    </lineage>
</organism>
<feature type="region of interest" description="Disordered" evidence="1">
    <location>
        <begin position="75"/>
        <end position="118"/>
    </location>
</feature>
<name>A0A8D8UUT4_9HEMI</name>
<protein>
    <submittedName>
        <fullName evidence="2">Uncharacterized protein</fullName>
    </submittedName>
</protein>
<dbReference type="EMBL" id="HBUF01350869">
    <property type="protein sequence ID" value="CAG6713676.1"/>
    <property type="molecule type" value="Transcribed_RNA"/>
</dbReference>
<feature type="compositionally biased region" description="Basic and acidic residues" evidence="1">
    <location>
        <begin position="109"/>
        <end position="118"/>
    </location>
</feature>
<feature type="compositionally biased region" description="Basic residues" evidence="1">
    <location>
        <begin position="95"/>
        <end position="108"/>
    </location>
</feature>
<proteinExistence type="predicted"/>
<feature type="compositionally biased region" description="Basic and acidic residues" evidence="1">
    <location>
        <begin position="78"/>
        <end position="94"/>
    </location>
</feature>